<reference evidence="2 3" key="1">
    <citation type="submission" date="2020-02" db="EMBL/GenBank/DDBJ databases">
        <title>Sequencing the genomes of 1000 actinobacteria strains.</title>
        <authorList>
            <person name="Klenk H.-P."/>
        </authorList>
    </citation>
    <scope>NUCLEOTIDE SEQUENCE [LARGE SCALE GENOMIC DNA]</scope>
    <source>
        <strain evidence="2 3">DSM 19609</strain>
    </source>
</reference>
<dbReference type="Gene3D" id="3.90.1150.200">
    <property type="match status" value="1"/>
</dbReference>
<evidence type="ECO:0000313" key="3">
    <source>
        <dbReference type="Proteomes" id="UP000749311"/>
    </source>
</evidence>
<dbReference type="EMBL" id="JAAMOZ010000001">
    <property type="protein sequence ID" value="NIH56033.1"/>
    <property type="molecule type" value="Genomic_DNA"/>
</dbReference>
<evidence type="ECO:0000313" key="2">
    <source>
        <dbReference type="EMBL" id="NIH56033.1"/>
    </source>
</evidence>
<sequence>MTVMDDYIARHEGAKAGLMRELADLVRALVPDAGEKISYGMPTFTLNGYLVAFGAFAKHIGLYPGSEGVAVVADELDRLGLKHAKGTVQFPLDHPLPRDLVTRIVEFRVTQQRAKR</sequence>
<feature type="domain" description="YdhG-like" evidence="1">
    <location>
        <begin position="18"/>
        <end position="109"/>
    </location>
</feature>
<gene>
    <name evidence="2" type="ORF">FB473_000678</name>
</gene>
<dbReference type="Pfam" id="PF08818">
    <property type="entry name" value="DUF1801"/>
    <property type="match status" value="1"/>
</dbReference>
<name>A0ABX0SFF0_9ACTN</name>
<proteinExistence type="predicted"/>
<dbReference type="Proteomes" id="UP000749311">
    <property type="component" value="Unassembled WGS sequence"/>
</dbReference>
<keyword evidence="3" id="KW-1185">Reference proteome</keyword>
<organism evidence="2 3">
    <name type="scientific">Brooklawnia cerclae</name>
    <dbReference type="NCBI Taxonomy" id="349934"/>
    <lineage>
        <taxon>Bacteria</taxon>
        <taxon>Bacillati</taxon>
        <taxon>Actinomycetota</taxon>
        <taxon>Actinomycetes</taxon>
        <taxon>Propionibacteriales</taxon>
        <taxon>Propionibacteriaceae</taxon>
        <taxon>Brooklawnia</taxon>
    </lineage>
</organism>
<dbReference type="RefSeq" id="WP_167164847.1">
    <property type="nucleotide sequence ID" value="NZ_BAAAOO010000002.1"/>
</dbReference>
<dbReference type="InterPro" id="IPR014922">
    <property type="entry name" value="YdhG-like"/>
</dbReference>
<comment type="caution">
    <text evidence="2">The sequence shown here is derived from an EMBL/GenBank/DDBJ whole genome shotgun (WGS) entry which is preliminary data.</text>
</comment>
<dbReference type="SUPFAM" id="SSF159888">
    <property type="entry name" value="YdhG-like"/>
    <property type="match status" value="1"/>
</dbReference>
<evidence type="ECO:0000259" key="1">
    <source>
        <dbReference type="Pfam" id="PF08818"/>
    </source>
</evidence>
<accession>A0ABX0SFF0</accession>
<protein>
    <submittedName>
        <fullName evidence="2">Uncharacterized protein YdhG (YjbR/CyaY superfamily)</fullName>
    </submittedName>
</protein>